<dbReference type="Gene3D" id="3.40.50.2300">
    <property type="match status" value="1"/>
</dbReference>
<dbReference type="FunFam" id="1.10.10.10:FF:000005">
    <property type="entry name" value="Two-component system response regulator"/>
    <property type="match status" value="1"/>
</dbReference>
<gene>
    <name evidence="10" type="ORF">J0M35_07275</name>
</gene>
<feature type="domain" description="Response regulatory" evidence="8">
    <location>
        <begin position="2"/>
        <end position="115"/>
    </location>
</feature>
<dbReference type="Gene3D" id="6.10.250.690">
    <property type="match status" value="1"/>
</dbReference>
<evidence type="ECO:0000256" key="4">
    <source>
        <dbReference type="ARBA" id="ARBA00023125"/>
    </source>
</evidence>
<dbReference type="InterPro" id="IPR016032">
    <property type="entry name" value="Sig_transdc_resp-reg_C-effctor"/>
</dbReference>
<dbReference type="SUPFAM" id="SSF46894">
    <property type="entry name" value="C-terminal effector domain of the bipartite response regulators"/>
    <property type="match status" value="1"/>
</dbReference>
<keyword evidence="5" id="KW-0804">Transcription</keyword>
<evidence type="ECO:0000259" key="9">
    <source>
        <dbReference type="PROSITE" id="PS51755"/>
    </source>
</evidence>
<dbReference type="PROSITE" id="PS50110">
    <property type="entry name" value="RESPONSE_REGULATORY"/>
    <property type="match status" value="1"/>
</dbReference>
<sequence length="224" mass="25873">MKILIIEDDVNIARLIELELGYEGYQVSVAHDGNQGLDLFKKDQPDLVLLDVMLPGLDGIEVCKRLRGMSKVPVIMLTAKDGVQDRVSGLDSGADDYLTKPFATEELLARIRAVMRRKPQEGILTYADLWMDQLNRVVKRGERQLDLRAKEFDLLRLFMQYPEQVLSREFIFDKVWGYDFIGESNVIEVYIRYLRSKLEDASSKRLIQTVRGEGYVLREEEPSR</sequence>
<dbReference type="GO" id="GO:0006355">
    <property type="term" value="P:regulation of DNA-templated transcription"/>
    <property type="evidence" value="ECO:0007669"/>
    <property type="project" value="InterPro"/>
</dbReference>
<dbReference type="InterPro" id="IPR001867">
    <property type="entry name" value="OmpR/PhoB-type_DNA-bd"/>
</dbReference>
<dbReference type="Proteomes" id="UP000664277">
    <property type="component" value="Unassembled WGS sequence"/>
</dbReference>
<dbReference type="GO" id="GO:0005829">
    <property type="term" value="C:cytosol"/>
    <property type="evidence" value="ECO:0007669"/>
    <property type="project" value="TreeGrafter"/>
</dbReference>
<dbReference type="InterPro" id="IPR011006">
    <property type="entry name" value="CheY-like_superfamily"/>
</dbReference>
<name>A0A8J7TMN1_9BACT</name>
<evidence type="ECO:0000256" key="2">
    <source>
        <dbReference type="ARBA" id="ARBA00023012"/>
    </source>
</evidence>
<evidence type="ECO:0000256" key="7">
    <source>
        <dbReference type="PROSITE-ProRule" id="PRU01091"/>
    </source>
</evidence>
<evidence type="ECO:0000313" key="10">
    <source>
        <dbReference type="EMBL" id="MBN8660148.1"/>
    </source>
</evidence>
<proteinExistence type="predicted"/>
<dbReference type="SMART" id="SM00448">
    <property type="entry name" value="REC"/>
    <property type="match status" value="1"/>
</dbReference>
<evidence type="ECO:0000256" key="3">
    <source>
        <dbReference type="ARBA" id="ARBA00023015"/>
    </source>
</evidence>
<dbReference type="CDD" id="cd00383">
    <property type="entry name" value="trans_reg_C"/>
    <property type="match status" value="1"/>
</dbReference>
<dbReference type="Pfam" id="PF00072">
    <property type="entry name" value="Response_reg"/>
    <property type="match status" value="1"/>
</dbReference>
<evidence type="ECO:0000256" key="5">
    <source>
        <dbReference type="ARBA" id="ARBA00023163"/>
    </source>
</evidence>
<dbReference type="Pfam" id="PF00486">
    <property type="entry name" value="Trans_reg_C"/>
    <property type="match status" value="1"/>
</dbReference>
<feature type="modified residue" description="4-aspartylphosphate" evidence="6">
    <location>
        <position position="51"/>
    </location>
</feature>
<keyword evidence="1 6" id="KW-0597">Phosphoprotein</keyword>
<dbReference type="FunFam" id="3.40.50.2300:FF:000001">
    <property type="entry name" value="DNA-binding response regulator PhoB"/>
    <property type="match status" value="1"/>
</dbReference>
<dbReference type="Gene3D" id="1.10.10.10">
    <property type="entry name" value="Winged helix-like DNA-binding domain superfamily/Winged helix DNA-binding domain"/>
    <property type="match status" value="1"/>
</dbReference>
<organism evidence="10 11">
    <name type="scientific">Candidatus Obscuribacter phosphatis</name>
    <dbReference type="NCBI Taxonomy" id="1906157"/>
    <lineage>
        <taxon>Bacteria</taxon>
        <taxon>Bacillati</taxon>
        <taxon>Candidatus Melainabacteria</taxon>
        <taxon>Candidatus Obscuribacterales</taxon>
        <taxon>Candidatus Obscuribacteraceae</taxon>
        <taxon>Candidatus Obscuribacter</taxon>
    </lineage>
</organism>
<dbReference type="SUPFAM" id="SSF52172">
    <property type="entry name" value="CheY-like"/>
    <property type="match status" value="1"/>
</dbReference>
<dbReference type="InterPro" id="IPR001789">
    <property type="entry name" value="Sig_transdc_resp-reg_receiver"/>
</dbReference>
<evidence type="ECO:0000259" key="8">
    <source>
        <dbReference type="PROSITE" id="PS50110"/>
    </source>
</evidence>
<dbReference type="GO" id="GO:0032993">
    <property type="term" value="C:protein-DNA complex"/>
    <property type="evidence" value="ECO:0007669"/>
    <property type="project" value="TreeGrafter"/>
</dbReference>
<evidence type="ECO:0000256" key="6">
    <source>
        <dbReference type="PROSITE-ProRule" id="PRU00169"/>
    </source>
</evidence>
<dbReference type="GO" id="GO:0000156">
    <property type="term" value="F:phosphorelay response regulator activity"/>
    <property type="evidence" value="ECO:0007669"/>
    <property type="project" value="TreeGrafter"/>
</dbReference>
<dbReference type="PANTHER" id="PTHR48111">
    <property type="entry name" value="REGULATOR OF RPOS"/>
    <property type="match status" value="1"/>
</dbReference>
<dbReference type="PANTHER" id="PTHR48111:SF22">
    <property type="entry name" value="REGULATOR OF RPOS"/>
    <property type="match status" value="1"/>
</dbReference>
<feature type="domain" description="OmpR/PhoB-type" evidence="9">
    <location>
        <begin position="121"/>
        <end position="219"/>
    </location>
</feature>
<evidence type="ECO:0000256" key="1">
    <source>
        <dbReference type="ARBA" id="ARBA00022553"/>
    </source>
</evidence>
<dbReference type="PROSITE" id="PS51755">
    <property type="entry name" value="OMPR_PHOB"/>
    <property type="match status" value="1"/>
</dbReference>
<reference evidence="10" key="1">
    <citation type="submission" date="2021-02" db="EMBL/GenBank/DDBJ databases">
        <title>Genome-Resolved Metagenomics of a Microbial Community Performing Photosynthetic Biological Nutrient Removal.</title>
        <authorList>
            <person name="Mcdaniel E.A."/>
        </authorList>
    </citation>
    <scope>NUCLEOTIDE SEQUENCE</scope>
    <source>
        <strain evidence="10">UWPOB_OBS1</strain>
    </source>
</reference>
<comment type="caution">
    <text evidence="10">The sequence shown here is derived from an EMBL/GenBank/DDBJ whole genome shotgun (WGS) entry which is preliminary data.</text>
</comment>
<dbReference type="GO" id="GO:0000976">
    <property type="term" value="F:transcription cis-regulatory region binding"/>
    <property type="evidence" value="ECO:0007669"/>
    <property type="project" value="TreeGrafter"/>
</dbReference>
<dbReference type="EMBL" id="JAFLCK010000008">
    <property type="protein sequence ID" value="MBN8660148.1"/>
    <property type="molecule type" value="Genomic_DNA"/>
</dbReference>
<keyword evidence="4 7" id="KW-0238">DNA-binding</keyword>
<protein>
    <submittedName>
        <fullName evidence="10">Response regulator transcription factor</fullName>
    </submittedName>
</protein>
<accession>A0A8J7TMN1</accession>
<feature type="DNA-binding region" description="OmpR/PhoB-type" evidence="7">
    <location>
        <begin position="121"/>
        <end position="219"/>
    </location>
</feature>
<dbReference type="AlphaFoldDB" id="A0A8J7TMN1"/>
<evidence type="ECO:0000313" key="11">
    <source>
        <dbReference type="Proteomes" id="UP000664277"/>
    </source>
</evidence>
<dbReference type="InterPro" id="IPR039420">
    <property type="entry name" value="WalR-like"/>
</dbReference>
<dbReference type="CDD" id="cd17574">
    <property type="entry name" value="REC_OmpR"/>
    <property type="match status" value="1"/>
</dbReference>
<keyword evidence="2" id="KW-0902">Two-component regulatory system</keyword>
<dbReference type="SMART" id="SM00862">
    <property type="entry name" value="Trans_reg_C"/>
    <property type="match status" value="1"/>
</dbReference>
<keyword evidence="3" id="KW-0805">Transcription regulation</keyword>
<dbReference type="InterPro" id="IPR036388">
    <property type="entry name" value="WH-like_DNA-bd_sf"/>
</dbReference>